<evidence type="ECO:0000256" key="1">
    <source>
        <dbReference type="SAM" id="SignalP"/>
    </source>
</evidence>
<keyword evidence="3" id="KW-1185">Reference proteome</keyword>
<evidence type="ECO:0008006" key="4">
    <source>
        <dbReference type="Google" id="ProtNLM"/>
    </source>
</evidence>
<proteinExistence type="predicted"/>
<accession>A0A1L7X5N8</accession>
<name>A0A1L7X5N8_9HELO</name>
<protein>
    <recommendedName>
        <fullName evidence="4">Cyanovirin-N domain-containing protein</fullName>
    </recommendedName>
</protein>
<feature type="signal peptide" evidence="1">
    <location>
        <begin position="1"/>
        <end position="31"/>
    </location>
</feature>
<evidence type="ECO:0000313" key="2">
    <source>
        <dbReference type="EMBL" id="CZR60332.1"/>
    </source>
</evidence>
<reference evidence="2 3" key="1">
    <citation type="submission" date="2016-03" db="EMBL/GenBank/DDBJ databases">
        <authorList>
            <person name="Ploux O."/>
        </authorList>
    </citation>
    <scope>NUCLEOTIDE SEQUENCE [LARGE SCALE GENOMIC DNA]</scope>
    <source>
        <strain evidence="2 3">UAMH 11012</strain>
    </source>
</reference>
<evidence type="ECO:0000313" key="3">
    <source>
        <dbReference type="Proteomes" id="UP000184330"/>
    </source>
</evidence>
<dbReference type="Proteomes" id="UP000184330">
    <property type="component" value="Unassembled WGS sequence"/>
</dbReference>
<sequence>MTHFERAMKLYSSLLLQLALAGVTVLPTASAGGGDCCKFILSSKGSFSCPVEQLLDGQIHLNGSEPESTFCIDSKGGITDENGYGCIVTASPLTAPEILSTVQRLFILLRLPGHGHRVQCICGAQLRADQVLSHYSASEWMSSANFFDLRCIDRDIDDHPVADNHGKLLYND</sequence>
<gene>
    <name evidence="2" type="ORF">PAC_10228</name>
</gene>
<keyword evidence="1" id="KW-0732">Signal</keyword>
<dbReference type="EMBL" id="FJOG01000015">
    <property type="protein sequence ID" value="CZR60332.1"/>
    <property type="molecule type" value="Genomic_DNA"/>
</dbReference>
<dbReference type="AlphaFoldDB" id="A0A1L7X5N8"/>
<dbReference type="STRING" id="576137.A0A1L7X5N8"/>
<organism evidence="2 3">
    <name type="scientific">Phialocephala subalpina</name>
    <dbReference type="NCBI Taxonomy" id="576137"/>
    <lineage>
        <taxon>Eukaryota</taxon>
        <taxon>Fungi</taxon>
        <taxon>Dikarya</taxon>
        <taxon>Ascomycota</taxon>
        <taxon>Pezizomycotina</taxon>
        <taxon>Leotiomycetes</taxon>
        <taxon>Helotiales</taxon>
        <taxon>Mollisiaceae</taxon>
        <taxon>Phialocephala</taxon>
        <taxon>Phialocephala fortinii species complex</taxon>
    </lineage>
</organism>
<feature type="chain" id="PRO_5012453871" description="Cyanovirin-N domain-containing protein" evidence="1">
    <location>
        <begin position="32"/>
        <end position="172"/>
    </location>
</feature>